<dbReference type="EMBL" id="JASJUS010000004">
    <property type="protein sequence ID" value="MDL2076020.1"/>
    <property type="molecule type" value="Genomic_DNA"/>
</dbReference>
<sequence>MSTPSPDKPTAEQLVEHIAQVGRALWAASHLGSPAPVVAQLRDRMDHPRPGDLVMEFAPFSTGDFDPHSVGRLLAIERRPGWPTRYVIEPLLLPGEQRDGMDLSLIALPDQRSYARWADDLRPCED</sequence>
<evidence type="ECO:0008006" key="3">
    <source>
        <dbReference type="Google" id="ProtNLM"/>
    </source>
</evidence>
<evidence type="ECO:0000313" key="2">
    <source>
        <dbReference type="Proteomes" id="UP001241926"/>
    </source>
</evidence>
<dbReference type="RefSeq" id="WP_093719915.1">
    <property type="nucleotide sequence ID" value="NZ_JASJUS010000004.1"/>
</dbReference>
<gene>
    <name evidence="1" type="ORF">QNN03_06155</name>
</gene>
<name>A0ABT7ITV3_9ACTN</name>
<proteinExistence type="predicted"/>
<reference evidence="1 2" key="1">
    <citation type="submission" date="2023-05" db="EMBL/GenBank/DDBJ databases">
        <title>Streptomyces fuscus sp. nov., a brown-black pigment producing actinomyces isolated from dry sand of Sea duck farm.</title>
        <authorList>
            <person name="Xie J."/>
            <person name="Shen N."/>
        </authorList>
    </citation>
    <scope>NUCLEOTIDE SEQUENCE [LARGE SCALE GENOMIC DNA]</scope>
    <source>
        <strain evidence="1 2">GXMU-J15</strain>
    </source>
</reference>
<protein>
    <recommendedName>
        <fullName evidence="3">DUF5753 domain-containing protein</fullName>
    </recommendedName>
</protein>
<organism evidence="1 2">
    <name type="scientific">Streptomyces fuscus</name>
    <dbReference type="NCBI Taxonomy" id="3048495"/>
    <lineage>
        <taxon>Bacteria</taxon>
        <taxon>Bacillati</taxon>
        <taxon>Actinomycetota</taxon>
        <taxon>Actinomycetes</taxon>
        <taxon>Kitasatosporales</taxon>
        <taxon>Streptomycetaceae</taxon>
        <taxon>Streptomyces</taxon>
    </lineage>
</organism>
<comment type="caution">
    <text evidence="1">The sequence shown here is derived from an EMBL/GenBank/DDBJ whole genome shotgun (WGS) entry which is preliminary data.</text>
</comment>
<accession>A0ABT7ITV3</accession>
<dbReference type="Proteomes" id="UP001241926">
    <property type="component" value="Unassembled WGS sequence"/>
</dbReference>
<evidence type="ECO:0000313" key="1">
    <source>
        <dbReference type="EMBL" id="MDL2076020.1"/>
    </source>
</evidence>
<keyword evidence="2" id="KW-1185">Reference proteome</keyword>